<dbReference type="EMBL" id="CSAJ01001108">
    <property type="protein sequence ID" value="COX60471.1"/>
    <property type="molecule type" value="Genomic_DNA"/>
</dbReference>
<evidence type="ECO:0000313" key="5">
    <source>
        <dbReference type="Proteomes" id="UP000044938"/>
    </source>
</evidence>
<sequence length="49" mass="5302">MAIVWALPDEQPIFQATNPATDRAPVTPHNPSRSSSATISTMRPSIALR</sequence>
<dbReference type="Proteomes" id="UP000044938">
    <property type="component" value="Unassembled WGS sequence"/>
</dbReference>
<reference evidence="4 5" key="2">
    <citation type="submission" date="2015-03" db="EMBL/GenBank/DDBJ databases">
        <authorList>
            <consortium name="Pathogen Informatics"/>
        </authorList>
    </citation>
    <scope>NUCLEOTIDE SEQUENCE [LARGE SCALE GENOMIC DNA]</scope>
    <source>
        <strain evidence="2 5">M09401471</strain>
        <strain evidence="4">N09902308</strain>
    </source>
</reference>
<feature type="region of interest" description="Disordered" evidence="1">
    <location>
        <begin position="14"/>
        <end position="49"/>
    </location>
</feature>
<name>A0A655JSF7_MYCTX</name>
<gene>
    <name evidence="2" type="ORF">ERS007720_04717</name>
    <name evidence="3" type="ORF">ERS007739_05038</name>
</gene>
<evidence type="ECO:0000313" key="4">
    <source>
        <dbReference type="Proteomes" id="UP000039021"/>
    </source>
</evidence>
<dbReference type="Proteomes" id="UP000039021">
    <property type="component" value="Unassembled WGS sequence"/>
</dbReference>
<reference evidence="3" key="1">
    <citation type="submission" date="2015-03" db="EMBL/GenBank/DDBJ databases">
        <authorList>
            <consortium name="Pathogen Informatics"/>
            <person name="Murphy D."/>
        </authorList>
    </citation>
    <scope>NUCLEOTIDE SEQUENCE</scope>
    <source>
        <strain evidence="3">N09902308</strain>
    </source>
</reference>
<dbReference type="EMBL" id="CSBK01003601">
    <property type="protein sequence ID" value="CPB06564.1"/>
    <property type="molecule type" value="Genomic_DNA"/>
</dbReference>
<proteinExistence type="predicted"/>
<evidence type="ECO:0000256" key="1">
    <source>
        <dbReference type="SAM" id="MobiDB-lite"/>
    </source>
</evidence>
<evidence type="ECO:0000313" key="2">
    <source>
        <dbReference type="EMBL" id="COX60471.1"/>
    </source>
</evidence>
<evidence type="ECO:0000313" key="3">
    <source>
        <dbReference type="EMBL" id="CPB06564.1"/>
    </source>
</evidence>
<protein>
    <submittedName>
        <fullName evidence="2">Uncharacterized protein</fullName>
    </submittedName>
</protein>
<organism evidence="2 5">
    <name type="scientific">Mycobacterium tuberculosis</name>
    <dbReference type="NCBI Taxonomy" id="1773"/>
    <lineage>
        <taxon>Bacteria</taxon>
        <taxon>Bacillati</taxon>
        <taxon>Actinomycetota</taxon>
        <taxon>Actinomycetes</taxon>
        <taxon>Mycobacteriales</taxon>
        <taxon>Mycobacteriaceae</taxon>
        <taxon>Mycobacterium</taxon>
        <taxon>Mycobacterium tuberculosis complex</taxon>
    </lineage>
</organism>
<accession>A0A655JSF7</accession>
<feature type="compositionally biased region" description="Polar residues" evidence="1">
    <location>
        <begin position="29"/>
        <end position="43"/>
    </location>
</feature>
<dbReference type="AlphaFoldDB" id="A0A655JSF7"/>